<gene>
    <name evidence="2" type="ORF">CRE_26201</name>
</gene>
<keyword evidence="1" id="KW-1133">Transmembrane helix</keyword>
<dbReference type="HOGENOM" id="CLU_2608308_0_0_1"/>
<dbReference type="InParanoid" id="E3LQR1"/>
<reference evidence="2" key="1">
    <citation type="submission" date="2007-07" db="EMBL/GenBank/DDBJ databases">
        <title>PCAP assembly of the Caenorhabditis remanei genome.</title>
        <authorList>
            <consortium name="The Caenorhabditis remanei Sequencing Consortium"/>
            <person name="Wilson R.K."/>
        </authorList>
    </citation>
    <scope>NUCLEOTIDE SEQUENCE [LARGE SCALE GENOMIC DNA]</scope>
    <source>
        <strain evidence="2">PB4641</strain>
    </source>
</reference>
<name>E3LQR1_CAERE</name>
<feature type="transmembrane region" description="Helical" evidence="1">
    <location>
        <begin position="17"/>
        <end position="35"/>
    </location>
</feature>
<evidence type="ECO:0000313" key="2">
    <source>
        <dbReference type="EMBL" id="EFP07354.1"/>
    </source>
</evidence>
<evidence type="ECO:0000313" key="3">
    <source>
        <dbReference type="Proteomes" id="UP000008281"/>
    </source>
</evidence>
<dbReference type="OrthoDB" id="5854852at2759"/>
<keyword evidence="1" id="KW-0472">Membrane</keyword>
<protein>
    <submittedName>
        <fullName evidence="2">Uncharacterized protein</fullName>
    </submittedName>
</protein>
<keyword evidence="1" id="KW-0812">Transmembrane</keyword>
<dbReference type="EMBL" id="DS268413">
    <property type="protein sequence ID" value="EFP07354.1"/>
    <property type="molecule type" value="Genomic_DNA"/>
</dbReference>
<proteinExistence type="predicted"/>
<dbReference type="Proteomes" id="UP000008281">
    <property type="component" value="Unassembled WGS sequence"/>
</dbReference>
<dbReference type="AlphaFoldDB" id="E3LQR1"/>
<dbReference type="FunCoup" id="E3LQR1">
    <property type="interactions" value="425"/>
</dbReference>
<organism evidence="3">
    <name type="scientific">Caenorhabditis remanei</name>
    <name type="common">Caenorhabditis vulgaris</name>
    <dbReference type="NCBI Taxonomy" id="31234"/>
    <lineage>
        <taxon>Eukaryota</taxon>
        <taxon>Metazoa</taxon>
        <taxon>Ecdysozoa</taxon>
        <taxon>Nematoda</taxon>
        <taxon>Chromadorea</taxon>
        <taxon>Rhabditida</taxon>
        <taxon>Rhabditina</taxon>
        <taxon>Rhabditomorpha</taxon>
        <taxon>Rhabditoidea</taxon>
        <taxon>Rhabditidae</taxon>
        <taxon>Peloderinae</taxon>
        <taxon>Caenorhabditis</taxon>
    </lineage>
</organism>
<sequence>MSLYEEYDVLVLSYQGFLYYFFSILVGSVSCCFVLRWTTSDSYNLPAFKNKKRLHFGSNLSDADSLSFYRVREIPTKKK</sequence>
<accession>E3LQR1</accession>
<keyword evidence="3" id="KW-1185">Reference proteome</keyword>
<evidence type="ECO:0000256" key="1">
    <source>
        <dbReference type="SAM" id="Phobius"/>
    </source>
</evidence>